<reference evidence="5" key="2">
    <citation type="submission" date="2015-06" db="UniProtKB">
        <authorList>
            <consortium name="EnsemblProtists"/>
        </authorList>
    </citation>
    <scope>IDENTIFICATION</scope>
    <source>
        <strain evidence="5">Pr102</strain>
    </source>
</reference>
<dbReference type="AlphaFoldDB" id="H3GLL6"/>
<dbReference type="PANTHER" id="PTHR36575:SF2">
    <property type="entry name" value="CHITIN-BINDING TYPE-4 DOMAIN-CONTAINING PROTEIN-RELATED"/>
    <property type="match status" value="1"/>
</dbReference>
<dbReference type="HOGENOM" id="CLU_046500_0_3_1"/>
<keyword evidence="6" id="KW-1185">Reference proteome</keyword>
<feature type="chain" id="PRO_5003587553" evidence="4">
    <location>
        <begin position="22"/>
        <end position="252"/>
    </location>
</feature>
<feature type="region of interest" description="Disordered" evidence="3">
    <location>
        <begin position="231"/>
        <end position="252"/>
    </location>
</feature>
<dbReference type="PANTHER" id="PTHR36575">
    <property type="entry name" value="BINDING PROTEIN, PUTATIVE (AFU_ORTHOLOGUE AFUA_1G14430)-RELATED"/>
    <property type="match status" value="1"/>
</dbReference>
<feature type="signal peptide" evidence="4">
    <location>
        <begin position="1"/>
        <end position="21"/>
    </location>
</feature>
<keyword evidence="2" id="KW-0186">Copper</keyword>
<evidence type="ECO:0000256" key="1">
    <source>
        <dbReference type="ARBA" id="ARBA00001973"/>
    </source>
</evidence>
<dbReference type="VEuPathDB" id="FungiDB:KRP23_10678"/>
<proteinExistence type="predicted"/>
<dbReference type="Proteomes" id="UP000005238">
    <property type="component" value="Unassembled WGS sequence"/>
</dbReference>
<dbReference type="PROSITE" id="PS51257">
    <property type="entry name" value="PROKAR_LIPOPROTEIN"/>
    <property type="match status" value="1"/>
</dbReference>
<dbReference type="OMA" id="SYKEMWW"/>
<dbReference type="RefSeq" id="XP_067741428.1">
    <property type="nucleotide sequence ID" value="XM_067881155.1"/>
</dbReference>
<dbReference type="OrthoDB" id="162741at2759"/>
<organism evidence="5 6">
    <name type="scientific">Phytophthora ramorum</name>
    <name type="common">Sudden oak death agent</name>
    <dbReference type="NCBI Taxonomy" id="164328"/>
    <lineage>
        <taxon>Eukaryota</taxon>
        <taxon>Sar</taxon>
        <taxon>Stramenopiles</taxon>
        <taxon>Oomycota</taxon>
        <taxon>Peronosporomycetes</taxon>
        <taxon>Peronosporales</taxon>
        <taxon>Peronosporaceae</taxon>
        <taxon>Phytophthora</taxon>
    </lineage>
</organism>
<evidence type="ECO:0000313" key="5">
    <source>
        <dbReference type="EnsemblProtists" id="Phyra77291"/>
    </source>
</evidence>
<dbReference type="eggNOG" id="ENOG502SMCT">
    <property type="taxonomic scope" value="Eukaryota"/>
</dbReference>
<name>H3GLL6_PHYRM</name>
<comment type="cofactor">
    <cofactor evidence="1">
        <name>Cu(2+)</name>
        <dbReference type="ChEBI" id="CHEBI:29036"/>
    </cofactor>
</comment>
<keyword evidence="4" id="KW-0732">Signal</keyword>
<dbReference type="EnsemblProtists" id="Phyra77291">
    <property type="protein sequence ID" value="Phyra77291"/>
    <property type="gene ID" value="Phyra77291"/>
</dbReference>
<protein>
    <submittedName>
        <fullName evidence="5">Uncharacterized protein</fullName>
    </submittedName>
</protein>
<evidence type="ECO:0000256" key="2">
    <source>
        <dbReference type="ARBA" id="ARBA00023008"/>
    </source>
</evidence>
<evidence type="ECO:0000256" key="4">
    <source>
        <dbReference type="SAM" id="SignalP"/>
    </source>
</evidence>
<dbReference type="VEuPathDB" id="FungiDB:KRP22_13488"/>
<dbReference type="InterPro" id="IPR052282">
    <property type="entry name" value="Starch-active_LPMO"/>
</dbReference>
<evidence type="ECO:0000313" key="6">
    <source>
        <dbReference type="Proteomes" id="UP000005238"/>
    </source>
</evidence>
<reference evidence="6" key="1">
    <citation type="journal article" date="2006" name="Science">
        <title>Phytophthora genome sequences uncover evolutionary origins and mechanisms of pathogenesis.</title>
        <authorList>
            <person name="Tyler B.M."/>
            <person name="Tripathy S."/>
            <person name="Zhang X."/>
            <person name="Dehal P."/>
            <person name="Jiang R.H."/>
            <person name="Aerts A."/>
            <person name="Arredondo F.D."/>
            <person name="Baxter L."/>
            <person name="Bensasson D."/>
            <person name="Beynon J.L."/>
            <person name="Chapman J."/>
            <person name="Damasceno C.M."/>
            <person name="Dorrance A.E."/>
            <person name="Dou D."/>
            <person name="Dickerman A.W."/>
            <person name="Dubchak I.L."/>
            <person name="Garbelotto M."/>
            <person name="Gijzen M."/>
            <person name="Gordon S.G."/>
            <person name="Govers F."/>
            <person name="Grunwald N.J."/>
            <person name="Huang W."/>
            <person name="Ivors K.L."/>
            <person name="Jones R.W."/>
            <person name="Kamoun S."/>
            <person name="Krampis K."/>
            <person name="Lamour K.H."/>
            <person name="Lee M.K."/>
            <person name="McDonald W.H."/>
            <person name="Medina M."/>
            <person name="Meijer H.J."/>
            <person name="Nordberg E.K."/>
            <person name="Maclean D.J."/>
            <person name="Ospina-Giraldo M.D."/>
            <person name="Morris P.F."/>
            <person name="Phuntumart V."/>
            <person name="Putnam N.H."/>
            <person name="Rash S."/>
            <person name="Rose J.K."/>
            <person name="Sakihama Y."/>
            <person name="Salamov A.A."/>
            <person name="Savidor A."/>
            <person name="Scheuring C.F."/>
            <person name="Smith B.M."/>
            <person name="Sobral B.W."/>
            <person name="Terry A."/>
            <person name="Torto-Alalibo T.A."/>
            <person name="Win J."/>
            <person name="Xu Z."/>
            <person name="Zhang H."/>
            <person name="Grigoriev I.V."/>
            <person name="Rokhsar D.S."/>
            <person name="Boore J.L."/>
        </authorList>
    </citation>
    <scope>NUCLEOTIDE SEQUENCE [LARGE SCALE GENOMIC DNA]</scope>
    <source>
        <strain evidence="6">Pr102</strain>
    </source>
</reference>
<dbReference type="GeneID" id="94216878"/>
<evidence type="ECO:0000256" key="3">
    <source>
        <dbReference type="SAM" id="MobiDB-lite"/>
    </source>
</evidence>
<dbReference type="InParanoid" id="H3GLL6"/>
<dbReference type="EMBL" id="DS566020">
    <property type="status" value="NOT_ANNOTATED_CDS"/>
    <property type="molecule type" value="Genomic_DNA"/>
</dbReference>
<accession>H3GLL6</accession>
<sequence length="252" mass="27357">MKTFASSSAITLAAFVSCVHAHGYISQPKASYAPNTIYTTYNALTGPSVNKGFDGGIYNHEPENNAKQFTKHWPATGYKSLRDMVDPISPGYGHSLETADPIDVSSMSDMWWQNDEYKEGFLGSHHGPCEGWIDDTMVFHYDDCVAKFPSYPAKIPTDYSACKGDKCLFVFYWLAVHSPEWQIYKQCVPISNGGSGEVAGEASTTMDSPEATTAPLTTDFTQVDATTAPVSTPATVTSGESGTGSCKRRIRG</sequence>